<keyword evidence="9" id="KW-0449">Lipoprotein</keyword>
<evidence type="ECO:0000256" key="4">
    <source>
        <dbReference type="ARBA" id="ARBA00022622"/>
    </source>
</evidence>
<evidence type="ECO:0000256" key="13">
    <source>
        <dbReference type="ARBA" id="ARBA00048494"/>
    </source>
</evidence>
<dbReference type="PANTHER" id="PTHR10587">
    <property type="entry name" value="GLYCOSYL TRANSFERASE-RELATED"/>
    <property type="match status" value="1"/>
</dbReference>
<evidence type="ECO:0000256" key="9">
    <source>
        <dbReference type="ARBA" id="ARBA00023288"/>
    </source>
</evidence>
<feature type="compositionally biased region" description="Low complexity" evidence="14">
    <location>
        <begin position="381"/>
        <end position="426"/>
    </location>
</feature>
<evidence type="ECO:0000256" key="3">
    <source>
        <dbReference type="ARBA" id="ARBA00022475"/>
    </source>
</evidence>
<dbReference type="HOGENOM" id="CLU_042090_2_0_1"/>
<proteinExistence type="predicted"/>
<feature type="domain" description="NodB homology" evidence="16">
    <location>
        <begin position="159"/>
        <end position="348"/>
    </location>
</feature>
<keyword evidence="10" id="KW-0961">Cell wall biogenesis/degradation</keyword>
<keyword evidence="7" id="KW-0119">Carbohydrate metabolism</keyword>
<keyword evidence="4" id="KW-0325">Glycoprotein</keyword>
<dbReference type="GO" id="GO:0004099">
    <property type="term" value="F:chitin deacetylase activity"/>
    <property type="evidence" value="ECO:0007669"/>
    <property type="project" value="UniProtKB-EC"/>
</dbReference>
<keyword evidence="8" id="KW-0170">Cobalt</keyword>
<gene>
    <name evidence="17" type="ORF">PHLGIDRAFT_101026</name>
</gene>
<evidence type="ECO:0000256" key="12">
    <source>
        <dbReference type="ARBA" id="ARBA00024056"/>
    </source>
</evidence>
<evidence type="ECO:0000259" key="16">
    <source>
        <dbReference type="PROSITE" id="PS51677"/>
    </source>
</evidence>
<dbReference type="STRING" id="745531.A0A0C3SEL0"/>
<dbReference type="GO" id="GO:0098552">
    <property type="term" value="C:side of membrane"/>
    <property type="evidence" value="ECO:0007669"/>
    <property type="project" value="UniProtKB-KW"/>
</dbReference>
<dbReference type="GO" id="GO:0071555">
    <property type="term" value="P:cell wall organization"/>
    <property type="evidence" value="ECO:0007669"/>
    <property type="project" value="UniProtKB-KW"/>
</dbReference>
<evidence type="ECO:0000256" key="1">
    <source>
        <dbReference type="ARBA" id="ARBA00001941"/>
    </source>
</evidence>
<accession>A0A0C3SEL0</accession>
<keyword evidence="6" id="KW-0472">Membrane</keyword>
<evidence type="ECO:0000256" key="2">
    <source>
        <dbReference type="ARBA" id="ARBA00004609"/>
    </source>
</evidence>
<dbReference type="PANTHER" id="PTHR10587:SF135">
    <property type="entry name" value="CHITIN DEACETYLASE 3"/>
    <property type="match status" value="1"/>
</dbReference>
<reference evidence="17 18" key="1">
    <citation type="journal article" date="2014" name="PLoS Genet.">
        <title>Analysis of the Phlebiopsis gigantea genome, transcriptome and secretome provides insight into its pioneer colonization strategies of wood.</title>
        <authorList>
            <person name="Hori C."/>
            <person name="Ishida T."/>
            <person name="Igarashi K."/>
            <person name="Samejima M."/>
            <person name="Suzuki H."/>
            <person name="Master E."/>
            <person name="Ferreira P."/>
            <person name="Ruiz-Duenas F.J."/>
            <person name="Held B."/>
            <person name="Canessa P."/>
            <person name="Larrondo L.F."/>
            <person name="Schmoll M."/>
            <person name="Druzhinina I.S."/>
            <person name="Kubicek C.P."/>
            <person name="Gaskell J.A."/>
            <person name="Kersten P."/>
            <person name="St John F."/>
            <person name="Glasner J."/>
            <person name="Sabat G."/>
            <person name="Splinter BonDurant S."/>
            <person name="Syed K."/>
            <person name="Yadav J."/>
            <person name="Mgbeahuruike A.C."/>
            <person name="Kovalchuk A."/>
            <person name="Asiegbu F.O."/>
            <person name="Lackner G."/>
            <person name="Hoffmeister D."/>
            <person name="Rencoret J."/>
            <person name="Gutierrez A."/>
            <person name="Sun H."/>
            <person name="Lindquist E."/>
            <person name="Barry K."/>
            <person name="Riley R."/>
            <person name="Grigoriev I.V."/>
            <person name="Henrissat B."/>
            <person name="Kues U."/>
            <person name="Berka R.M."/>
            <person name="Martinez A.T."/>
            <person name="Covert S.F."/>
            <person name="Blanchette R.A."/>
            <person name="Cullen D."/>
        </authorList>
    </citation>
    <scope>NUCLEOTIDE SEQUENCE [LARGE SCALE GENOMIC DNA]</scope>
    <source>
        <strain evidence="17 18">11061_1 CR5-6</strain>
    </source>
</reference>
<comment type="subcellular location">
    <subcellularLocation>
        <location evidence="2">Cell membrane</location>
        <topology evidence="2">Lipid-anchor</topology>
        <topology evidence="2">GPI-anchor</topology>
    </subcellularLocation>
</comment>
<evidence type="ECO:0000256" key="15">
    <source>
        <dbReference type="SAM" id="SignalP"/>
    </source>
</evidence>
<name>A0A0C3SEL0_PHLG1</name>
<feature type="region of interest" description="Disordered" evidence="14">
    <location>
        <begin position="377"/>
        <end position="426"/>
    </location>
</feature>
<dbReference type="GO" id="GO:0005886">
    <property type="term" value="C:plasma membrane"/>
    <property type="evidence" value="ECO:0007669"/>
    <property type="project" value="UniProtKB-SubCell"/>
</dbReference>
<dbReference type="InterPro" id="IPR011330">
    <property type="entry name" value="Glyco_hydro/deAcase_b/a-brl"/>
</dbReference>
<dbReference type="Proteomes" id="UP000053257">
    <property type="component" value="Unassembled WGS sequence"/>
</dbReference>
<evidence type="ECO:0000256" key="5">
    <source>
        <dbReference type="ARBA" id="ARBA00023024"/>
    </source>
</evidence>
<keyword evidence="18" id="KW-1185">Reference proteome</keyword>
<comment type="cofactor">
    <cofactor evidence="1">
        <name>Co(2+)</name>
        <dbReference type="ChEBI" id="CHEBI:48828"/>
    </cofactor>
</comment>
<dbReference type="InterPro" id="IPR050248">
    <property type="entry name" value="Polysacc_deacetylase_ArnD"/>
</dbReference>
<dbReference type="InterPro" id="IPR002509">
    <property type="entry name" value="NODB_dom"/>
</dbReference>
<evidence type="ECO:0000256" key="7">
    <source>
        <dbReference type="ARBA" id="ARBA00023277"/>
    </source>
</evidence>
<dbReference type="GO" id="GO:0009272">
    <property type="term" value="P:fungal-type cell wall biogenesis"/>
    <property type="evidence" value="ECO:0007669"/>
    <property type="project" value="UniProtKB-ARBA"/>
</dbReference>
<keyword evidence="5" id="KW-0146">Chitin degradation</keyword>
<dbReference type="GO" id="GO:0006032">
    <property type="term" value="P:chitin catabolic process"/>
    <property type="evidence" value="ECO:0007669"/>
    <property type="project" value="UniProtKB-KW"/>
</dbReference>
<dbReference type="AlphaFoldDB" id="A0A0C3SEL0"/>
<keyword evidence="3" id="KW-1003">Cell membrane</keyword>
<dbReference type="Gene3D" id="3.20.20.370">
    <property type="entry name" value="Glycoside hydrolase/deacetylase"/>
    <property type="match status" value="1"/>
</dbReference>
<dbReference type="GO" id="GO:0000272">
    <property type="term" value="P:polysaccharide catabolic process"/>
    <property type="evidence" value="ECO:0007669"/>
    <property type="project" value="UniProtKB-KW"/>
</dbReference>
<sequence>MSSTRRLLLFFTLFSVSNIVLSASFGPLAGRDDHDHDHAPLRKRLPSTSWYQRDDHPVHNLFKRGKRDTTSDGTNYAEVGSAAWSAGYPEGKPDVTQLPQEWVDALNAAVAAGKIPNIPPSTSTGGNPTYGSLDPMSDEVCSTTYKCRKNDWIWDAPEGVFGAGFDDGPLPTSDPLYDFLQQNDIPSTHFMIGINVLQNPKEFTTAFETLGDDIAVHTWTHPYMTTKTNEELLGEFGWTMEIIHNSTGGRLPKYWRPPYGDSDNRVGAIAKEVFGLQTILWNQDTEDWSMGEPGSQATPESVQAALTKWIEGPKNPGLIILEHELSNYTVDAFIQAYPLLKSNGWNVVSACQLDGGSAYQNADGDDGTVTHVSSVLADNEPPVSNSSAAAPTSAPTSTGSSVGGASSHAGTSTKQTTATAKSASVSSAATGATQSSAATSMRWHAAVPSTLAAGLVLFVSAVVFA</sequence>
<evidence type="ECO:0000256" key="6">
    <source>
        <dbReference type="ARBA" id="ARBA00023136"/>
    </source>
</evidence>
<keyword evidence="11" id="KW-0624">Polysaccharide degradation</keyword>
<dbReference type="Pfam" id="PF01522">
    <property type="entry name" value="Polysacc_deac_1"/>
    <property type="match status" value="1"/>
</dbReference>
<evidence type="ECO:0000313" key="18">
    <source>
        <dbReference type="Proteomes" id="UP000053257"/>
    </source>
</evidence>
<dbReference type="EC" id="3.5.1.41" evidence="12"/>
<evidence type="ECO:0000256" key="8">
    <source>
        <dbReference type="ARBA" id="ARBA00023285"/>
    </source>
</evidence>
<feature type="chain" id="PRO_5002169601" description="chitin deacetylase" evidence="15">
    <location>
        <begin position="23"/>
        <end position="465"/>
    </location>
</feature>
<evidence type="ECO:0000313" key="17">
    <source>
        <dbReference type="EMBL" id="KIP10605.1"/>
    </source>
</evidence>
<evidence type="ECO:0000256" key="11">
    <source>
        <dbReference type="ARBA" id="ARBA00023326"/>
    </source>
</evidence>
<evidence type="ECO:0000256" key="14">
    <source>
        <dbReference type="SAM" id="MobiDB-lite"/>
    </source>
</evidence>
<protein>
    <recommendedName>
        <fullName evidence="12">chitin deacetylase</fullName>
        <ecNumber evidence="12">3.5.1.41</ecNumber>
    </recommendedName>
</protein>
<keyword evidence="15" id="KW-0732">Signal</keyword>
<dbReference type="OrthoDB" id="407355at2759"/>
<dbReference type="SUPFAM" id="SSF88713">
    <property type="entry name" value="Glycoside hydrolase/deacetylase"/>
    <property type="match status" value="1"/>
</dbReference>
<keyword evidence="4" id="KW-0336">GPI-anchor</keyword>
<dbReference type="PROSITE" id="PS51677">
    <property type="entry name" value="NODB"/>
    <property type="match status" value="1"/>
</dbReference>
<feature type="signal peptide" evidence="15">
    <location>
        <begin position="1"/>
        <end position="22"/>
    </location>
</feature>
<comment type="catalytic activity">
    <reaction evidence="13">
        <text>[(1-&gt;4)-N-acetyl-beta-D-glucosaminyl](n) + n H2O = chitosan + n acetate</text>
        <dbReference type="Rhea" id="RHEA:10464"/>
        <dbReference type="Rhea" id="RHEA-COMP:9593"/>
        <dbReference type="Rhea" id="RHEA-COMP:9597"/>
        <dbReference type="ChEBI" id="CHEBI:15377"/>
        <dbReference type="ChEBI" id="CHEBI:17029"/>
        <dbReference type="ChEBI" id="CHEBI:30089"/>
        <dbReference type="ChEBI" id="CHEBI:57704"/>
        <dbReference type="EC" id="3.5.1.41"/>
    </reaction>
    <physiologicalReaction direction="left-to-right" evidence="13">
        <dbReference type="Rhea" id="RHEA:10465"/>
    </physiologicalReaction>
</comment>
<dbReference type="EMBL" id="KN840453">
    <property type="protein sequence ID" value="KIP10605.1"/>
    <property type="molecule type" value="Genomic_DNA"/>
</dbReference>
<organism evidence="17 18">
    <name type="scientific">Phlebiopsis gigantea (strain 11061_1 CR5-6)</name>
    <name type="common">White-rot fungus</name>
    <name type="synonym">Peniophora gigantea</name>
    <dbReference type="NCBI Taxonomy" id="745531"/>
    <lineage>
        <taxon>Eukaryota</taxon>
        <taxon>Fungi</taxon>
        <taxon>Dikarya</taxon>
        <taxon>Basidiomycota</taxon>
        <taxon>Agaricomycotina</taxon>
        <taxon>Agaricomycetes</taxon>
        <taxon>Polyporales</taxon>
        <taxon>Phanerochaetaceae</taxon>
        <taxon>Phlebiopsis</taxon>
    </lineage>
</organism>
<evidence type="ECO:0000256" key="10">
    <source>
        <dbReference type="ARBA" id="ARBA00023316"/>
    </source>
</evidence>